<sequence>MSDSDHEVSGRNFRDVVVSGVYQVSKPVMFNMAHFDSESGAQLVPELKPVGVIDAQGILIGVRFQNFIGDDEDVLSHSETVPNARIYQGSKDGFQLAMNTLRSDSATSPFCCISVPVLDKRLMANIPAGRKIGMQVRVVEGCLDGNVYARFKPSDADSERAFIILPGNQNQELFSKVNKGMSHIILEEVPVGRSSAEDSELVRIKLASTHSLVA</sequence>
<dbReference type="Proteomes" id="UP000236664">
    <property type="component" value="Unassembled WGS sequence"/>
</dbReference>
<proteinExistence type="predicted"/>
<dbReference type="OrthoDB" id="5080867at2759"/>
<protein>
    <submittedName>
        <fullName evidence="1">Uncharacterized protein</fullName>
    </submittedName>
</protein>
<comment type="caution">
    <text evidence="1">The sequence shown here is derived from an EMBL/GenBank/DDBJ whole genome shotgun (WGS) entry which is preliminary data.</text>
</comment>
<gene>
    <name evidence="1" type="ORF">FNYG_05153</name>
</gene>
<evidence type="ECO:0000313" key="1">
    <source>
        <dbReference type="EMBL" id="PNP81478.1"/>
    </source>
</evidence>
<accession>A0A2K0WGR4</accession>
<keyword evidence="2" id="KW-1185">Reference proteome</keyword>
<reference evidence="1 2" key="1">
    <citation type="submission" date="2017-06" db="EMBL/GenBank/DDBJ databases">
        <title>Genome of Fusarium nygamai isolate CS10214.</title>
        <authorList>
            <person name="Gardiner D.M."/>
            <person name="Obanor F."/>
            <person name="Kazan K."/>
        </authorList>
    </citation>
    <scope>NUCLEOTIDE SEQUENCE [LARGE SCALE GENOMIC DNA]</scope>
    <source>
        <strain evidence="1 2">CS10214</strain>
    </source>
</reference>
<organism evidence="1 2">
    <name type="scientific">Gibberella nygamai</name>
    <name type="common">Bean root rot disease fungus</name>
    <name type="synonym">Fusarium nygamai</name>
    <dbReference type="NCBI Taxonomy" id="42673"/>
    <lineage>
        <taxon>Eukaryota</taxon>
        <taxon>Fungi</taxon>
        <taxon>Dikarya</taxon>
        <taxon>Ascomycota</taxon>
        <taxon>Pezizomycotina</taxon>
        <taxon>Sordariomycetes</taxon>
        <taxon>Hypocreomycetidae</taxon>
        <taxon>Hypocreales</taxon>
        <taxon>Nectriaceae</taxon>
        <taxon>Fusarium</taxon>
        <taxon>Fusarium fujikuroi species complex</taxon>
    </lineage>
</organism>
<dbReference type="EMBL" id="MTQA01000066">
    <property type="protein sequence ID" value="PNP81478.1"/>
    <property type="molecule type" value="Genomic_DNA"/>
</dbReference>
<name>A0A2K0WGR4_GIBNY</name>
<dbReference type="AlphaFoldDB" id="A0A2K0WGR4"/>
<evidence type="ECO:0000313" key="2">
    <source>
        <dbReference type="Proteomes" id="UP000236664"/>
    </source>
</evidence>